<feature type="transmembrane region" description="Helical" evidence="1">
    <location>
        <begin position="115"/>
        <end position="134"/>
    </location>
</feature>
<dbReference type="KEGG" id="naj:B1756_03700"/>
<sequence length="257" mass="28160">MDVRFTADPATTIVYAQLLAYVVIGAAAVVLLYYLAQYVKHVLADGATTDWWYLFVGVGAGVVYAAAGIGTLTLEAPWLEPFVDGAILFFILFLALGIRAMYLTEPGGRRRSSRLPVWVDYAVIAVFVAAWWGTYLVDVAWTRPVVAVGWILTSAWAVFYGVQAVRRHEGTTLSALTRHLLPTVVGVVLVVFVDLIVGFSAVSAAAAEAAWLVGTTLVGAFLFNTAVAIRQQGGELERMYDWTTWRDQRFEGEVEDE</sequence>
<name>A0A2Z2HQJ4_9EURY</name>
<reference evidence="3" key="1">
    <citation type="submission" date="2017-02" db="EMBL/GenBank/DDBJ databases">
        <title>Natronthermophilus aegyptiacus gen. nov.,sp. nov., an aerobic, extremely halophilic alkalithermophilic archaeon isolated from the athalassohaline Wadi An Natrun, Egypt.</title>
        <authorList>
            <person name="Zhao B."/>
        </authorList>
    </citation>
    <scope>NUCLEOTIDE SEQUENCE [LARGE SCALE GENOMIC DNA]</scope>
    <source>
        <strain evidence="3">JW/NM-HA 15</strain>
    </source>
</reference>
<keyword evidence="1" id="KW-0812">Transmembrane</keyword>
<dbReference type="GeneID" id="32893153"/>
<dbReference type="OrthoDB" id="238312at2157"/>
<evidence type="ECO:0000313" key="3">
    <source>
        <dbReference type="Proteomes" id="UP000250088"/>
    </source>
</evidence>
<feature type="transmembrane region" description="Helical" evidence="1">
    <location>
        <begin position="86"/>
        <end position="103"/>
    </location>
</feature>
<dbReference type="Proteomes" id="UP000250088">
    <property type="component" value="Chromosome"/>
</dbReference>
<feature type="transmembrane region" description="Helical" evidence="1">
    <location>
        <begin position="51"/>
        <end position="74"/>
    </location>
</feature>
<keyword evidence="3" id="KW-1185">Reference proteome</keyword>
<evidence type="ECO:0008006" key="4">
    <source>
        <dbReference type="Google" id="ProtNLM"/>
    </source>
</evidence>
<organism evidence="2 3">
    <name type="scientific">Natrarchaeobaculum aegyptiacum</name>
    <dbReference type="NCBI Taxonomy" id="745377"/>
    <lineage>
        <taxon>Archaea</taxon>
        <taxon>Methanobacteriati</taxon>
        <taxon>Methanobacteriota</taxon>
        <taxon>Stenosarchaea group</taxon>
        <taxon>Halobacteria</taxon>
        <taxon>Halobacteriales</taxon>
        <taxon>Natrialbaceae</taxon>
        <taxon>Natrarchaeobaculum</taxon>
    </lineage>
</organism>
<dbReference type="EMBL" id="CP019893">
    <property type="protein sequence ID" value="ARS88943.1"/>
    <property type="molecule type" value="Genomic_DNA"/>
</dbReference>
<evidence type="ECO:0000313" key="2">
    <source>
        <dbReference type="EMBL" id="ARS88943.1"/>
    </source>
</evidence>
<feature type="transmembrane region" description="Helical" evidence="1">
    <location>
        <begin position="209"/>
        <end position="229"/>
    </location>
</feature>
<keyword evidence="1" id="KW-0472">Membrane</keyword>
<evidence type="ECO:0000256" key="1">
    <source>
        <dbReference type="SAM" id="Phobius"/>
    </source>
</evidence>
<dbReference type="RefSeq" id="WP_086887329.1">
    <property type="nucleotide sequence ID" value="NZ_CP019893.1"/>
</dbReference>
<proteinExistence type="predicted"/>
<feature type="transmembrane region" description="Helical" evidence="1">
    <location>
        <begin position="140"/>
        <end position="159"/>
    </location>
</feature>
<accession>A0A2Z2HQJ4</accession>
<protein>
    <recommendedName>
        <fullName evidence="4">Rhodopsin</fullName>
    </recommendedName>
</protein>
<gene>
    <name evidence="2" type="ORF">B1756_03700</name>
</gene>
<feature type="transmembrane region" description="Helical" evidence="1">
    <location>
        <begin position="180"/>
        <end position="203"/>
    </location>
</feature>
<keyword evidence="1" id="KW-1133">Transmembrane helix</keyword>
<feature type="transmembrane region" description="Helical" evidence="1">
    <location>
        <begin position="18"/>
        <end position="39"/>
    </location>
</feature>
<dbReference type="AlphaFoldDB" id="A0A2Z2HQJ4"/>